<evidence type="ECO:0000313" key="3">
    <source>
        <dbReference type="EMBL" id="MCK9874260.1"/>
    </source>
</evidence>
<feature type="transmembrane region" description="Helical" evidence="2">
    <location>
        <begin position="99"/>
        <end position="120"/>
    </location>
</feature>
<evidence type="ECO:0000256" key="1">
    <source>
        <dbReference type="SAM" id="MobiDB-lite"/>
    </source>
</evidence>
<feature type="transmembrane region" description="Helical" evidence="2">
    <location>
        <begin position="216"/>
        <end position="234"/>
    </location>
</feature>
<keyword evidence="2" id="KW-0812">Transmembrane</keyword>
<feature type="transmembrane region" description="Helical" evidence="2">
    <location>
        <begin position="141"/>
        <end position="164"/>
    </location>
</feature>
<evidence type="ECO:0000256" key="2">
    <source>
        <dbReference type="SAM" id="Phobius"/>
    </source>
</evidence>
<keyword evidence="2" id="KW-1133">Transmembrane helix</keyword>
<protein>
    <submittedName>
        <fullName evidence="3">ABC transporter permease subunit</fullName>
    </submittedName>
</protein>
<dbReference type="Proteomes" id="UP001201873">
    <property type="component" value="Unassembled WGS sequence"/>
</dbReference>
<name>A0ABT0JRU6_9ACTN</name>
<feature type="transmembrane region" description="Helical" evidence="2">
    <location>
        <begin position="184"/>
        <end position="204"/>
    </location>
</feature>
<comment type="caution">
    <text evidence="3">The sequence shown here is derived from an EMBL/GenBank/DDBJ whole genome shotgun (WGS) entry which is preliminary data.</text>
</comment>
<dbReference type="RefSeq" id="WP_248822962.1">
    <property type="nucleotide sequence ID" value="NZ_JALKFT010000001.1"/>
</dbReference>
<feature type="compositionally biased region" description="Low complexity" evidence="1">
    <location>
        <begin position="15"/>
        <end position="28"/>
    </location>
</feature>
<feature type="transmembrane region" description="Helical" evidence="2">
    <location>
        <begin position="268"/>
        <end position="288"/>
    </location>
</feature>
<dbReference type="EMBL" id="JALKFT010000001">
    <property type="protein sequence ID" value="MCK9874260.1"/>
    <property type="molecule type" value="Genomic_DNA"/>
</dbReference>
<keyword evidence="2" id="KW-0472">Membrane</keyword>
<gene>
    <name evidence="3" type="ORF">MXD59_00415</name>
</gene>
<feature type="region of interest" description="Disordered" evidence="1">
    <location>
        <begin position="1"/>
        <end position="35"/>
    </location>
</feature>
<evidence type="ECO:0000313" key="4">
    <source>
        <dbReference type="Proteomes" id="UP001201873"/>
    </source>
</evidence>
<feature type="compositionally biased region" description="Polar residues" evidence="1">
    <location>
        <begin position="1"/>
        <end position="14"/>
    </location>
</feature>
<sequence>MSTQTITAGTPHATSSPSPSSPSSPSSSRHARPHQRVTQLRVLRSEWTKLTSLRSTAWTLAAALAVTILLGVVLAKATASNWDHYTVEDKRTFDATATSLSGMYLAQLALGVLGVLMISGEYATGMIRATLGVVPRRLPVLWAKVAVFAAVSFTLMVVANLIAFTAGQAMLAPRHIDVALSDPGVVRAVLGTAFFVSAIGVLGLTLGTLLRSTPAAIGVLFGVLLVLPQLVGALPHNLARISDYLPSTSGDALMQVVPSSSLPSPTHGVLVLIAYLVVTLTAAAFVLVRRDV</sequence>
<organism evidence="3 4">
    <name type="scientific">Frankia umida</name>
    <dbReference type="NCBI Taxonomy" id="573489"/>
    <lineage>
        <taxon>Bacteria</taxon>
        <taxon>Bacillati</taxon>
        <taxon>Actinomycetota</taxon>
        <taxon>Actinomycetes</taxon>
        <taxon>Frankiales</taxon>
        <taxon>Frankiaceae</taxon>
        <taxon>Frankia</taxon>
    </lineage>
</organism>
<accession>A0ABT0JRU6</accession>
<dbReference type="PANTHER" id="PTHR37305">
    <property type="entry name" value="INTEGRAL MEMBRANE PROTEIN-RELATED"/>
    <property type="match status" value="1"/>
</dbReference>
<dbReference type="PANTHER" id="PTHR37305:SF1">
    <property type="entry name" value="MEMBRANE PROTEIN"/>
    <property type="match status" value="1"/>
</dbReference>
<keyword evidence="4" id="KW-1185">Reference proteome</keyword>
<reference evidence="3 4" key="1">
    <citation type="submission" date="2022-04" db="EMBL/GenBank/DDBJ databases">
        <title>Genome diversity in the genus Frankia.</title>
        <authorList>
            <person name="Carlos-Shanley C."/>
            <person name="Hahn D."/>
        </authorList>
    </citation>
    <scope>NUCLEOTIDE SEQUENCE [LARGE SCALE GENOMIC DNA]</scope>
    <source>
        <strain evidence="3 4">Ag45/Mut15</strain>
    </source>
</reference>
<feature type="transmembrane region" description="Helical" evidence="2">
    <location>
        <begin position="57"/>
        <end position="79"/>
    </location>
</feature>
<proteinExistence type="predicted"/>